<evidence type="ECO:0000259" key="9">
    <source>
        <dbReference type="PROSITE" id="PS50025"/>
    </source>
</evidence>
<feature type="region of interest" description="Disordered" evidence="7">
    <location>
        <begin position="213"/>
        <end position="245"/>
    </location>
</feature>
<comment type="caution">
    <text evidence="6">Lacks conserved residue(s) required for the propagation of feature annotation.</text>
</comment>
<dbReference type="AlphaFoldDB" id="A0AAD7RC79"/>
<feature type="transmembrane region" description="Helical" evidence="8">
    <location>
        <begin position="177"/>
        <end position="202"/>
    </location>
</feature>
<dbReference type="GO" id="GO:0016020">
    <property type="term" value="C:membrane"/>
    <property type="evidence" value="ECO:0007669"/>
    <property type="project" value="UniProtKB-SubCell"/>
</dbReference>
<evidence type="ECO:0000313" key="10">
    <source>
        <dbReference type="EMBL" id="KAJ8377238.1"/>
    </source>
</evidence>
<evidence type="ECO:0000256" key="6">
    <source>
        <dbReference type="PROSITE-ProRule" id="PRU00122"/>
    </source>
</evidence>
<keyword evidence="4 8" id="KW-1133">Transmembrane helix</keyword>
<organism evidence="10 11">
    <name type="scientific">Aldrovandia affinis</name>
    <dbReference type="NCBI Taxonomy" id="143900"/>
    <lineage>
        <taxon>Eukaryota</taxon>
        <taxon>Metazoa</taxon>
        <taxon>Chordata</taxon>
        <taxon>Craniata</taxon>
        <taxon>Vertebrata</taxon>
        <taxon>Euteleostomi</taxon>
        <taxon>Actinopterygii</taxon>
        <taxon>Neopterygii</taxon>
        <taxon>Teleostei</taxon>
        <taxon>Notacanthiformes</taxon>
        <taxon>Halosauridae</taxon>
        <taxon>Aldrovandia</taxon>
    </lineage>
</organism>
<accession>A0AAD7RC79</accession>
<comment type="subcellular location">
    <subcellularLocation>
        <location evidence="1">Membrane</location>
        <topology evidence="1">Single-pass membrane protein</topology>
    </subcellularLocation>
</comment>
<evidence type="ECO:0000256" key="1">
    <source>
        <dbReference type="ARBA" id="ARBA00004167"/>
    </source>
</evidence>
<proteinExistence type="predicted"/>
<evidence type="ECO:0000256" key="7">
    <source>
        <dbReference type="SAM" id="MobiDB-lite"/>
    </source>
</evidence>
<gene>
    <name evidence="10" type="ORF">AAFF_G00264660</name>
</gene>
<dbReference type="EMBL" id="JAINUG010000360">
    <property type="protein sequence ID" value="KAJ8377238.1"/>
    <property type="molecule type" value="Genomic_DNA"/>
</dbReference>
<keyword evidence="11" id="KW-1185">Reference proteome</keyword>
<feature type="domain" description="Laminin G" evidence="9">
    <location>
        <begin position="1"/>
        <end position="143"/>
    </location>
</feature>
<keyword evidence="2 8" id="KW-0812">Transmembrane</keyword>
<sequence>MPSPIGADDQGRSGSLELRFRLGPVTHEAQVSPRNLADGFPHRVSIHSHNGTVRTQLDYSDPVWERIPLLQDVGFDPKSMFLGRVTEVGDAVDDDIQRHNEAGLEGCLSGVRYNIHTPLKTHFRPPGTAGPVAVQGYVTESNCGAFPPVLGLPPPEPDPWDPGPEFEYRHDDLPSTAAMTLASLFLLLVLTFGVLCVIYLFLYRYKGSYHTNEPKNMESPSRARRETKPLHKERNLPEDRRRPGATSTLLPAMWRCCTAGATD</sequence>
<evidence type="ECO:0000256" key="3">
    <source>
        <dbReference type="ARBA" id="ARBA00022889"/>
    </source>
</evidence>
<evidence type="ECO:0000256" key="8">
    <source>
        <dbReference type="SAM" id="Phobius"/>
    </source>
</evidence>
<dbReference type="GO" id="GO:0007155">
    <property type="term" value="P:cell adhesion"/>
    <property type="evidence" value="ECO:0007669"/>
    <property type="project" value="UniProtKB-KW"/>
</dbReference>
<evidence type="ECO:0000313" key="11">
    <source>
        <dbReference type="Proteomes" id="UP001221898"/>
    </source>
</evidence>
<dbReference type="SMART" id="SM00294">
    <property type="entry name" value="4.1m"/>
    <property type="match status" value="1"/>
</dbReference>
<dbReference type="Proteomes" id="UP001221898">
    <property type="component" value="Unassembled WGS sequence"/>
</dbReference>
<dbReference type="Gene3D" id="2.60.120.200">
    <property type="match status" value="1"/>
</dbReference>
<comment type="caution">
    <text evidence="10">The sequence shown here is derived from an EMBL/GenBank/DDBJ whole genome shotgun (WGS) entry which is preliminary data.</text>
</comment>
<dbReference type="Pfam" id="PF02210">
    <property type="entry name" value="Laminin_G_2"/>
    <property type="match status" value="1"/>
</dbReference>
<dbReference type="InterPro" id="IPR003585">
    <property type="entry name" value="Neurexin-like"/>
</dbReference>
<evidence type="ECO:0000256" key="4">
    <source>
        <dbReference type="ARBA" id="ARBA00022989"/>
    </source>
</evidence>
<protein>
    <recommendedName>
        <fullName evidence="9">Laminin G domain-containing protein</fullName>
    </recommendedName>
</protein>
<name>A0AAD7RC79_9TELE</name>
<reference evidence="10" key="1">
    <citation type="journal article" date="2023" name="Science">
        <title>Genome structures resolve the early diversification of teleost fishes.</title>
        <authorList>
            <person name="Parey E."/>
            <person name="Louis A."/>
            <person name="Montfort J."/>
            <person name="Bouchez O."/>
            <person name="Roques C."/>
            <person name="Iampietro C."/>
            <person name="Lluch J."/>
            <person name="Castinel A."/>
            <person name="Donnadieu C."/>
            <person name="Desvignes T."/>
            <person name="Floi Bucao C."/>
            <person name="Jouanno E."/>
            <person name="Wen M."/>
            <person name="Mejri S."/>
            <person name="Dirks R."/>
            <person name="Jansen H."/>
            <person name="Henkel C."/>
            <person name="Chen W.J."/>
            <person name="Zahm M."/>
            <person name="Cabau C."/>
            <person name="Klopp C."/>
            <person name="Thompson A.W."/>
            <person name="Robinson-Rechavi M."/>
            <person name="Braasch I."/>
            <person name="Lecointre G."/>
            <person name="Bobe J."/>
            <person name="Postlethwait J.H."/>
            <person name="Berthelot C."/>
            <person name="Roest Crollius H."/>
            <person name="Guiguen Y."/>
        </authorList>
    </citation>
    <scope>NUCLEOTIDE SEQUENCE</scope>
    <source>
        <strain evidence="10">NC1722</strain>
    </source>
</reference>
<dbReference type="InterPro" id="IPR013320">
    <property type="entry name" value="ConA-like_dom_sf"/>
</dbReference>
<evidence type="ECO:0000256" key="2">
    <source>
        <dbReference type="ARBA" id="ARBA00022692"/>
    </source>
</evidence>
<feature type="compositionally biased region" description="Basic and acidic residues" evidence="7">
    <location>
        <begin position="213"/>
        <end position="242"/>
    </location>
</feature>
<keyword evidence="3" id="KW-0130">Cell adhesion</keyword>
<keyword evidence="5 8" id="KW-0472">Membrane</keyword>
<dbReference type="PROSITE" id="PS50025">
    <property type="entry name" value="LAM_G_DOMAIN"/>
    <property type="match status" value="1"/>
</dbReference>
<dbReference type="CDD" id="cd00110">
    <property type="entry name" value="LamG"/>
    <property type="match status" value="1"/>
</dbReference>
<dbReference type="SUPFAM" id="SSF49899">
    <property type="entry name" value="Concanavalin A-like lectins/glucanases"/>
    <property type="match status" value="1"/>
</dbReference>
<dbReference type="InterPro" id="IPR001791">
    <property type="entry name" value="Laminin_G"/>
</dbReference>
<evidence type="ECO:0000256" key="5">
    <source>
        <dbReference type="ARBA" id="ARBA00023136"/>
    </source>
</evidence>